<keyword evidence="4" id="KW-1185">Reference proteome</keyword>
<keyword evidence="1 2" id="KW-0963">Cytoplasm</keyword>
<dbReference type="GO" id="GO:0005737">
    <property type="term" value="C:cytoplasm"/>
    <property type="evidence" value="ECO:0007669"/>
    <property type="project" value="UniProtKB-SubCell"/>
</dbReference>
<dbReference type="HAMAP" id="MF_01126">
    <property type="entry name" value="UPF0298"/>
    <property type="match status" value="1"/>
</dbReference>
<reference evidence="3 4" key="1">
    <citation type="submission" date="2018-06" db="EMBL/GenBank/DDBJ databases">
        <authorList>
            <consortium name="Pathogen Informatics"/>
            <person name="Doyle S."/>
        </authorList>
    </citation>
    <scope>NUCLEOTIDE SEQUENCE [LARGE SCALE GENOMIC DNA]</scope>
    <source>
        <strain evidence="3 4">NCTC12224</strain>
    </source>
</reference>
<dbReference type="Pfam" id="PF09902">
    <property type="entry name" value="DUF2129"/>
    <property type="match status" value="1"/>
</dbReference>
<dbReference type="Proteomes" id="UP000254924">
    <property type="component" value="Unassembled WGS sequence"/>
</dbReference>
<evidence type="ECO:0000256" key="1">
    <source>
        <dbReference type="ARBA" id="ARBA00022490"/>
    </source>
</evidence>
<organism evidence="3 4">
    <name type="scientific">Streptococcus hyointestinalis</name>
    <dbReference type="NCBI Taxonomy" id="1337"/>
    <lineage>
        <taxon>Bacteria</taxon>
        <taxon>Bacillati</taxon>
        <taxon>Bacillota</taxon>
        <taxon>Bacilli</taxon>
        <taxon>Lactobacillales</taxon>
        <taxon>Streptococcaceae</taxon>
        <taxon>Streptococcus</taxon>
    </lineage>
</organism>
<evidence type="ECO:0000313" key="4">
    <source>
        <dbReference type="Proteomes" id="UP000254924"/>
    </source>
</evidence>
<sequence>MVAQLEKVTNMINNPKRKSLAVYLYYNRDVRKLQKYGDILYHSRRMRYVILYLDTILYEDTIAELEKLKFVKKVRPSKQDDLDRDFVGNLSRIAADEQLKITPQKDITLLK</sequence>
<comment type="subcellular location">
    <subcellularLocation>
        <location evidence="2">Cytoplasm</location>
    </subcellularLocation>
</comment>
<dbReference type="EMBL" id="UHFN01000007">
    <property type="protein sequence ID" value="SUN60365.1"/>
    <property type="molecule type" value="Genomic_DNA"/>
</dbReference>
<proteinExistence type="inferred from homology"/>
<accession>A0A380K5I8</accession>
<comment type="similarity">
    <text evidence="2">Belongs to the UPF0298 family.</text>
</comment>
<gene>
    <name evidence="3" type="ORF">NCTC12224_00837</name>
</gene>
<dbReference type="AlphaFoldDB" id="A0A380K5I8"/>
<name>A0A380K5I8_9STRE</name>
<evidence type="ECO:0000256" key="2">
    <source>
        <dbReference type="HAMAP-Rule" id="MF_01126"/>
    </source>
</evidence>
<dbReference type="InterPro" id="IPR016979">
    <property type="entry name" value="DUF2129"/>
</dbReference>
<evidence type="ECO:0000313" key="3">
    <source>
        <dbReference type="EMBL" id="SUN60365.1"/>
    </source>
</evidence>
<dbReference type="NCBIfam" id="NF002631">
    <property type="entry name" value="PRK02302.1"/>
    <property type="match status" value="1"/>
</dbReference>
<protein>
    <recommendedName>
        <fullName evidence="2">UPF0298 protein NCTC12224_00837</fullName>
    </recommendedName>
</protein>